<reference evidence="3 4" key="1">
    <citation type="submission" date="2023-02" db="EMBL/GenBank/DDBJ databases">
        <title>Streptomyces sp. SCA4-21 with antifungal activity against Fusarium oxysporum f. sp. cubense, Streptomyces sp. SCA2-17 with antifungal activity against Fusarium oxysporum f. sp. cubense.</title>
        <authorList>
            <person name="Qi D."/>
        </authorList>
    </citation>
    <scope>NUCLEOTIDE SEQUENCE [LARGE SCALE GENOMIC DNA]</scope>
    <source>
        <strain evidence="3 4">SCA4-21</strain>
    </source>
</reference>
<evidence type="ECO:0000256" key="1">
    <source>
        <dbReference type="SAM" id="Phobius"/>
    </source>
</evidence>
<dbReference type="EMBL" id="CP117522">
    <property type="protein sequence ID" value="WNE98335.1"/>
    <property type="molecule type" value="Genomic_DNA"/>
</dbReference>
<feature type="transmembrane region" description="Helical" evidence="1">
    <location>
        <begin position="173"/>
        <end position="192"/>
    </location>
</feature>
<evidence type="ECO:0000259" key="2">
    <source>
        <dbReference type="Pfam" id="PF00487"/>
    </source>
</evidence>
<dbReference type="InterPro" id="IPR005804">
    <property type="entry name" value="FA_desaturase_dom"/>
</dbReference>
<protein>
    <submittedName>
        <fullName evidence="3">Fatty acid desaturase</fullName>
        <ecNumber evidence="3">1.14.19.-</ecNumber>
    </submittedName>
</protein>
<name>A0ABY9V6H9_9ACTN</name>
<keyword evidence="1" id="KW-0472">Membrane</keyword>
<dbReference type="PANTHER" id="PTHR12879:SF8">
    <property type="entry name" value="SPHINGOLIPID DELTA(4)-DESATURASE DES1"/>
    <property type="match status" value="1"/>
</dbReference>
<organism evidence="3 4">
    <name type="scientific">Streptomyces luomodiensis</name>
    <dbReference type="NCBI Taxonomy" id="3026192"/>
    <lineage>
        <taxon>Bacteria</taxon>
        <taxon>Bacillati</taxon>
        <taxon>Actinomycetota</taxon>
        <taxon>Actinomycetes</taxon>
        <taxon>Kitasatosporales</taxon>
        <taxon>Streptomycetaceae</taxon>
        <taxon>Streptomyces</taxon>
    </lineage>
</organism>
<keyword evidence="1" id="KW-0812">Transmembrane</keyword>
<accession>A0ABY9V6H9</accession>
<dbReference type="EC" id="1.14.19.-" evidence="3"/>
<proteinExistence type="predicted"/>
<gene>
    <name evidence="3" type="ORF">PS467_24885</name>
</gene>
<feature type="transmembrane region" description="Helical" evidence="1">
    <location>
        <begin position="26"/>
        <end position="45"/>
    </location>
</feature>
<dbReference type="GO" id="GO:0016491">
    <property type="term" value="F:oxidoreductase activity"/>
    <property type="evidence" value="ECO:0007669"/>
    <property type="project" value="UniProtKB-KW"/>
</dbReference>
<dbReference type="RefSeq" id="WP_311037093.1">
    <property type="nucleotide sequence ID" value="NZ_CP117522.1"/>
</dbReference>
<dbReference type="Pfam" id="PF00487">
    <property type="entry name" value="FA_desaturase"/>
    <property type="match status" value="1"/>
</dbReference>
<evidence type="ECO:0000313" key="4">
    <source>
        <dbReference type="Proteomes" id="UP001305606"/>
    </source>
</evidence>
<feature type="transmembrane region" description="Helical" evidence="1">
    <location>
        <begin position="198"/>
        <end position="216"/>
    </location>
</feature>
<feature type="domain" description="Fatty acid desaturase" evidence="2">
    <location>
        <begin position="50"/>
        <end position="274"/>
    </location>
</feature>
<sequence>MNETSAPRQLDKELLAKLATADRRRVALRAGSILVIYAGTVYLALRPAVGWWAVLFSLFLGFVLSGFINAAHDCVHRAHLRSKRGNRIAGMFWGTPIMLNFTIYRHQHLVHHRFTGVEGDTEPEETFETLRGYLHTFSGIPVWPGLAKRIIRTWRKEFPASVSTDERRRDARLDNWVLTGWLVLMVILTIAFPYALLIAYWLPLAFVVPAIFFLSLPEHYGLWGVPEVTRNTRTIESNSFVRFFVWNANYHAEHHRYPAVASLNLHRLRKALAEPHPITGKSYVGFHAGLVSALWKGNQDYGKRIEPEARPQHDSRR</sequence>
<dbReference type="PANTHER" id="PTHR12879">
    <property type="entry name" value="SPHINGOLIPID DELTA 4 DESATURASE/C-4 HYDROXYLASE PROTEIN DES2"/>
    <property type="match status" value="1"/>
</dbReference>
<keyword evidence="3" id="KW-0560">Oxidoreductase</keyword>
<feature type="transmembrane region" description="Helical" evidence="1">
    <location>
        <begin position="51"/>
        <end position="71"/>
    </location>
</feature>
<keyword evidence="4" id="KW-1185">Reference proteome</keyword>
<evidence type="ECO:0000313" key="3">
    <source>
        <dbReference type="EMBL" id="WNE98335.1"/>
    </source>
</evidence>
<keyword evidence="1" id="KW-1133">Transmembrane helix</keyword>
<dbReference type="Proteomes" id="UP001305606">
    <property type="component" value="Chromosome"/>
</dbReference>